<evidence type="ECO:0000313" key="1">
    <source>
        <dbReference type="EMBL" id="VVU99307.1"/>
    </source>
</evidence>
<proteinExistence type="predicted"/>
<sequence length="119" mass="13776">MSCDPPHSIEFINNADSELKVKFKIDTTITNYDLNYIENKNADSIVFNIKEKDTAELHFGIGTWSDAEIRKQVNSLKEIDIENADFKKVLKSKRKMEEFLTKHKEGGIGWKTKIIIEIE</sequence>
<keyword evidence="2" id="KW-1185">Reference proteome</keyword>
<accession>A0AC61Y5D3</accession>
<dbReference type="EMBL" id="CABVMM010000002">
    <property type="protein sequence ID" value="VVU99307.1"/>
    <property type="molecule type" value="Genomic_DNA"/>
</dbReference>
<reference evidence="1" key="1">
    <citation type="submission" date="2019-09" db="EMBL/GenBank/DDBJ databases">
        <authorList>
            <person name="Rodrigo-Torres L."/>
            <person name="Arahal R. D."/>
            <person name="Lucena T."/>
        </authorList>
    </citation>
    <scope>NUCLEOTIDE SEQUENCE</scope>
    <source>
        <strain evidence="1">ISS653</strain>
    </source>
</reference>
<dbReference type="Proteomes" id="UP000356253">
    <property type="component" value="Unassembled WGS sequence"/>
</dbReference>
<comment type="caution">
    <text evidence="1">The sequence shown here is derived from an EMBL/GenBank/DDBJ whole genome shotgun (WGS) entry which is preliminary data.</text>
</comment>
<name>A0AC61Y5D3_9FLAO</name>
<protein>
    <submittedName>
        <fullName evidence="1">Uncharacterized protein</fullName>
    </submittedName>
</protein>
<organism evidence="1 2">
    <name type="scientific">Mesonia oceanica</name>
    <dbReference type="NCBI Taxonomy" id="2687242"/>
    <lineage>
        <taxon>Bacteria</taxon>
        <taxon>Pseudomonadati</taxon>
        <taxon>Bacteroidota</taxon>
        <taxon>Flavobacteriia</taxon>
        <taxon>Flavobacteriales</taxon>
        <taxon>Flavobacteriaceae</taxon>
        <taxon>Mesonia</taxon>
    </lineage>
</organism>
<gene>
    <name evidence="1" type="ORF">FVB9532_00559</name>
</gene>
<evidence type="ECO:0000313" key="2">
    <source>
        <dbReference type="Proteomes" id="UP000356253"/>
    </source>
</evidence>